<accession>A0A4Y8WGA4</accession>
<keyword evidence="1" id="KW-0812">Transmembrane</keyword>
<evidence type="ECO:0000313" key="2">
    <source>
        <dbReference type="EMBL" id="TFH91960.1"/>
    </source>
</evidence>
<dbReference type="NCBIfam" id="TIGR02532">
    <property type="entry name" value="IV_pilin_GFxxxE"/>
    <property type="match status" value="1"/>
</dbReference>
<gene>
    <name evidence="2" type="ORF">ELS82_09525</name>
</gene>
<dbReference type="OrthoDB" id="5829918at2"/>
<dbReference type="RefSeq" id="WP_134835278.1">
    <property type="nucleotide sequence ID" value="NZ_SATR01000011.1"/>
</dbReference>
<protein>
    <submittedName>
        <fullName evidence="2">Prepilin-type N-terminal cleavage/methylation domain-containing protein</fullName>
    </submittedName>
</protein>
<keyword evidence="3" id="KW-1185">Reference proteome</keyword>
<keyword evidence="1" id="KW-0472">Membrane</keyword>
<comment type="caution">
    <text evidence="2">The sequence shown here is derived from an EMBL/GenBank/DDBJ whole genome shotgun (WGS) entry which is preliminary data.</text>
</comment>
<evidence type="ECO:0000313" key="3">
    <source>
        <dbReference type="Proteomes" id="UP000297753"/>
    </source>
</evidence>
<dbReference type="Proteomes" id="UP000297753">
    <property type="component" value="Unassembled WGS sequence"/>
</dbReference>
<dbReference type="Pfam" id="PF07963">
    <property type="entry name" value="N_methyl"/>
    <property type="match status" value="1"/>
</dbReference>
<dbReference type="EMBL" id="SATR01000011">
    <property type="protein sequence ID" value="TFH91960.1"/>
    <property type="molecule type" value="Genomic_DNA"/>
</dbReference>
<dbReference type="AlphaFoldDB" id="A0A4Y8WGA4"/>
<keyword evidence="1" id="KW-1133">Transmembrane helix</keyword>
<dbReference type="InterPro" id="IPR012902">
    <property type="entry name" value="N_methyl_site"/>
</dbReference>
<sequence length="140" mass="15263">MLNKQNGFSLLEMLIAFLLIGVAALGLIKMQSYVEQRADFALNSHQALNLAERKLEWFRTRGASSVASGRSVAEFSSLTSGSDTTSYAPYALRWSISVPSMSLSSSLKSISVTAEWSDRVGVTQSVTVKSMLSSHSEFDM</sequence>
<name>A0A4Y8WGA4_9VIBR</name>
<evidence type="ECO:0000256" key="1">
    <source>
        <dbReference type="SAM" id="Phobius"/>
    </source>
</evidence>
<proteinExistence type="predicted"/>
<organism evidence="2 3">
    <name type="scientific">Vibrio ouci</name>
    <dbReference type="NCBI Taxonomy" id="2499078"/>
    <lineage>
        <taxon>Bacteria</taxon>
        <taxon>Pseudomonadati</taxon>
        <taxon>Pseudomonadota</taxon>
        <taxon>Gammaproteobacteria</taxon>
        <taxon>Vibrionales</taxon>
        <taxon>Vibrionaceae</taxon>
        <taxon>Vibrio</taxon>
    </lineage>
</organism>
<feature type="transmembrane region" description="Helical" evidence="1">
    <location>
        <begin position="6"/>
        <end position="28"/>
    </location>
</feature>
<reference evidence="2 3" key="1">
    <citation type="submission" date="2019-01" db="EMBL/GenBank/DDBJ databases">
        <title>Vibrio BEI176 sp. nov, a marine bacterium isolated from China: eastern marignal seas.</title>
        <authorList>
            <person name="Li B."/>
        </authorList>
    </citation>
    <scope>NUCLEOTIDE SEQUENCE [LARGE SCALE GENOMIC DNA]</scope>
    <source>
        <strain evidence="2 3">BEI176</strain>
    </source>
</reference>